<dbReference type="Proteomes" id="UP000747399">
    <property type="component" value="Unassembled WGS sequence"/>
</dbReference>
<reference evidence="2" key="1">
    <citation type="journal article" date="2021" name="Proc. Natl. Acad. Sci. U.S.A.">
        <title>Three genomes in the algal genus Volvox reveal the fate of a haploid sex-determining region after a transition to homothallism.</title>
        <authorList>
            <person name="Yamamoto K."/>
            <person name="Hamaji T."/>
            <person name="Kawai-Toyooka H."/>
            <person name="Matsuzaki R."/>
            <person name="Takahashi F."/>
            <person name="Nishimura Y."/>
            <person name="Kawachi M."/>
            <person name="Noguchi H."/>
            <person name="Minakuchi Y."/>
            <person name="Umen J.G."/>
            <person name="Toyoda A."/>
            <person name="Nozaki H."/>
        </authorList>
    </citation>
    <scope>NUCLEOTIDE SEQUENCE</scope>
    <source>
        <strain evidence="2">NIES-3780</strain>
    </source>
</reference>
<organism evidence="2 3">
    <name type="scientific">Volvox africanus</name>
    <dbReference type="NCBI Taxonomy" id="51714"/>
    <lineage>
        <taxon>Eukaryota</taxon>
        <taxon>Viridiplantae</taxon>
        <taxon>Chlorophyta</taxon>
        <taxon>core chlorophytes</taxon>
        <taxon>Chlorophyceae</taxon>
        <taxon>CS clade</taxon>
        <taxon>Chlamydomonadales</taxon>
        <taxon>Volvocaceae</taxon>
        <taxon>Volvox</taxon>
    </lineage>
</organism>
<keyword evidence="1" id="KW-0812">Transmembrane</keyword>
<name>A0A8J4BRI9_9CHLO</name>
<evidence type="ECO:0000313" key="2">
    <source>
        <dbReference type="EMBL" id="GIL63910.1"/>
    </source>
</evidence>
<keyword evidence="1" id="KW-1133">Transmembrane helix</keyword>
<accession>A0A8J4BRI9</accession>
<keyword evidence="1" id="KW-0472">Membrane</keyword>
<protein>
    <submittedName>
        <fullName evidence="2">Uncharacterized protein</fullName>
    </submittedName>
</protein>
<proteinExistence type="predicted"/>
<gene>
    <name evidence="2" type="ORF">Vafri_17920</name>
</gene>
<evidence type="ECO:0000256" key="1">
    <source>
        <dbReference type="SAM" id="Phobius"/>
    </source>
</evidence>
<evidence type="ECO:0000313" key="3">
    <source>
        <dbReference type="Proteomes" id="UP000747399"/>
    </source>
</evidence>
<sequence length="126" mass="14609">MQQQQQQQHLSGLRTTRHLRVCRNWARTTIGMHHVIRRHPPRNLSPFKECRALGSGGGKGPEEFLKKLAEDAQRHAHHIVDCLTPKHEYDFADVTLIFISTMAFMWLAAGLYRMYAFSYYLTVSTP</sequence>
<dbReference type="AlphaFoldDB" id="A0A8J4BRI9"/>
<comment type="caution">
    <text evidence="2">The sequence shown here is derived from an EMBL/GenBank/DDBJ whole genome shotgun (WGS) entry which is preliminary data.</text>
</comment>
<keyword evidence="3" id="KW-1185">Reference proteome</keyword>
<feature type="transmembrane region" description="Helical" evidence="1">
    <location>
        <begin position="94"/>
        <end position="115"/>
    </location>
</feature>
<dbReference type="EMBL" id="BNCO01000061">
    <property type="protein sequence ID" value="GIL63910.1"/>
    <property type="molecule type" value="Genomic_DNA"/>
</dbReference>